<comment type="pathway">
    <text evidence="7">tRNA modification; N(7)-methylguanine-tRNA biosynthesis.</text>
</comment>
<evidence type="ECO:0000256" key="3">
    <source>
        <dbReference type="ARBA" id="ARBA00022603"/>
    </source>
</evidence>
<evidence type="ECO:0000256" key="1">
    <source>
        <dbReference type="ARBA" id="ARBA00000142"/>
    </source>
</evidence>
<name>A0ABV7ZHG6_9HELI</name>
<proteinExistence type="inferred from homology"/>
<evidence type="ECO:0000256" key="2">
    <source>
        <dbReference type="ARBA" id="ARBA00003015"/>
    </source>
</evidence>
<feature type="binding site" evidence="7">
    <location>
        <position position="229"/>
    </location>
    <ligand>
        <name>substrate</name>
    </ligand>
</feature>
<dbReference type="Pfam" id="PF02390">
    <property type="entry name" value="Methyltransf_4"/>
    <property type="match status" value="1"/>
</dbReference>
<protein>
    <recommendedName>
        <fullName evidence="7">tRNA (guanine-N(7)-)-methyltransferase</fullName>
        <ecNumber evidence="7">2.1.1.33</ecNumber>
    </recommendedName>
    <alternativeName>
        <fullName evidence="7">tRNA (guanine(46)-N(7))-methyltransferase</fullName>
    </alternativeName>
    <alternativeName>
        <fullName evidence="7">tRNA(m7G46)-methyltransferase</fullName>
    </alternativeName>
</protein>
<evidence type="ECO:0000256" key="4">
    <source>
        <dbReference type="ARBA" id="ARBA00022679"/>
    </source>
</evidence>
<dbReference type="EMBL" id="JBHRZO010000001">
    <property type="protein sequence ID" value="MFC3846932.1"/>
    <property type="molecule type" value="Genomic_DNA"/>
</dbReference>
<feature type="binding site" evidence="7">
    <location>
        <position position="173"/>
    </location>
    <ligand>
        <name>S-adenosyl-L-methionine</name>
        <dbReference type="ChEBI" id="CHEBI:59789"/>
    </ligand>
</feature>
<dbReference type="GO" id="GO:0008176">
    <property type="term" value="F:tRNA (guanine(46)-N7)-methyltransferase activity"/>
    <property type="evidence" value="ECO:0007669"/>
    <property type="project" value="UniProtKB-EC"/>
</dbReference>
<dbReference type="NCBIfam" id="TIGR00091">
    <property type="entry name" value="tRNA (guanosine(46)-N7)-methyltransferase TrmB"/>
    <property type="match status" value="1"/>
</dbReference>
<reference evidence="9" key="1">
    <citation type="journal article" date="2019" name="Int. J. Syst. Evol. Microbiol.">
        <title>The Global Catalogue of Microorganisms (GCM) 10K type strain sequencing project: providing services to taxonomists for standard genome sequencing and annotation.</title>
        <authorList>
            <consortium name="The Broad Institute Genomics Platform"/>
            <consortium name="The Broad Institute Genome Sequencing Center for Infectious Disease"/>
            <person name="Wu L."/>
            <person name="Ma J."/>
        </authorList>
    </citation>
    <scope>NUCLEOTIDE SEQUENCE [LARGE SCALE GENOMIC DNA]</scope>
    <source>
        <strain evidence="9">CCUG 53816</strain>
    </source>
</reference>
<gene>
    <name evidence="7 8" type="primary">trmB</name>
    <name evidence="8" type="ORF">ACFOPX_00065</name>
</gene>
<evidence type="ECO:0000313" key="8">
    <source>
        <dbReference type="EMBL" id="MFC3846932.1"/>
    </source>
</evidence>
<comment type="caution">
    <text evidence="7">Lacks conserved residue(s) required for the propagation of feature annotation.</text>
</comment>
<comment type="caution">
    <text evidence="8">The sequence shown here is derived from an EMBL/GenBank/DDBJ whole genome shotgun (WGS) entry which is preliminary data.</text>
</comment>
<comment type="catalytic activity">
    <reaction evidence="1 7">
        <text>guanosine(46) in tRNA + S-adenosyl-L-methionine = N(7)-methylguanosine(46) in tRNA + S-adenosyl-L-homocysteine</text>
        <dbReference type="Rhea" id="RHEA:42708"/>
        <dbReference type="Rhea" id="RHEA-COMP:10188"/>
        <dbReference type="Rhea" id="RHEA-COMP:10189"/>
        <dbReference type="ChEBI" id="CHEBI:57856"/>
        <dbReference type="ChEBI" id="CHEBI:59789"/>
        <dbReference type="ChEBI" id="CHEBI:74269"/>
        <dbReference type="ChEBI" id="CHEBI:74480"/>
        <dbReference type="EC" id="2.1.1.33"/>
    </reaction>
</comment>
<keyword evidence="6 7" id="KW-0819">tRNA processing</keyword>
<dbReference type="Proteomes" id="UP001595783">
    <property type="component" value="Unassembled WGS sequence"/>
</dbReference>
<dbReference type="InterPro" id="IPR055361">
    <property type="entry name" value="tRNA_methyltr_TrmB_bact"/>
</dbReference>
<dbReference type="CDD" id="cd02440">
    <property type="entry name" value="AdoMet_MTases"/>
    <property type="match status" value="1"/>
</dbReference>
<keyword evidence="5 7" id="KW-0949">S-adenosyl-L-methionine</keyword>
<dbReference type="InterPro" id="IPR003358">
    <property type="entry name" value="tRNA_(Gua-N-7)_MeTrfase_Trmb"/>
</dbReference>
<feature type="binding site" evidence="7">
    <location>
        <position position="121"/>
    </location>
    <ligand>
        <name>S-adenosyl-L-methionine</name>
        <dbReference type="ChEBI" id="CHEBI:59789"/>
    </ligand>
</feature>
<dbReference type="PANTHER" id="PTHR23417">
    <property type="entry name" value="3-DEOXY-D-MANNO-OCTULOSONIC-ACID TRANSFERASE/TRNA GUANINE-N 7 - -METHYLTRANSFERASE"/>
    <property type="match status" value="1"/>
</dbReference>
<dbReference type="EC" id="2.1.1.33" evidence="7"/>
<dbReference type="PROSITE" id="PS51625">
    <property type="entry name" value="SAM_MT_TRMB"/>
    <property type="match status" value="1"/>
</dbReference>
<evidence type="ECO:0000256" key="7">
    <source>
        <dbReference type="HAMAP-Rule" id="MF_01057"/>
    </source>
</evidence>
<dbReference type="Gene3D" id="3.40.50.150">
    <property type="entry name" value="Vaccinia Virus protein VP39"/>
    <property type="match status" value="1"/>
</dbReference>
<comment type="similarity">
    <text evidence="7">Belongs to the class I-like SAM-binding methyltransferase superfamily. TrmB family.</text>
</comment>
<keyword evidence="3 7" id="KW-0489">Methyltransferase</keyword>
<dbReference type="PANTHER" id="PTHR23417:SF14">
    <property type="entry name" value="PENTACOTRIPEPTIDE-REPEAT REGION OF PRORP DOMAIN-CONTAINING PROTEIN"/>
    <property type="match status" value="1"/>
</dbReference>
<keyword evidence="9" id="KW-1185">Reference proteome</keyword>
<keyword evidence="4 7" id="KW-0808">Transferase</keyword>
<accession>A0ABV7ZHG6</accession>
<dbReference type="SUPFAM" id="SSF53335">
    <property type="entry name" value="S-adenosyl-L-methionine-dependent methyltransferases"/>
    <property type="match status" value="1"/>
</dbReference>
<comment type="function">
    <text evidence="2 7">Catalyzes the formation of N(7)-methylguanine at position 46 (m7G46) in tRNA.</text>
</comment>
<feature type="binding site" evidence="7">
    <location>
        <position position="146"/>
    </location>
    <ligand>
        <name>S-adenosyl-L-methionine</name>
        <dbReference type="ChEBI" id="CHEBI:59789"/>
    </ligand>
</feature>
<sequence length="390" mass="44416">MPHFSATRANLPAFPFEQEGVCFLYRAQSVLHAQIALIRVRVRGIKNYDFCLYQITQPQGYLFKAEKSTRPIPVGVLQQALRVLACHCTLVRGNLGAHMYQESPYLLEGAQLACFETFHLEIGFGSGVHLLQKAQHNPKQVYVGVEIHTPSIEQVLRQIELLRLHNLYIMRADARALLEVLPAQSCLSLDLHFPVPWDKNPTRRVMATRTLAHILRVLVDKGLFWLRTDSLTYFKQSLDLVLELESCACKIAKNAPAPISSKYETRWIKQRREIYDLCVWACHIQATTSIKNMCLETTTHVRGVPRNLDFVLKHRLVKGVDYFLHIQDVLEYAQLWILVLSLGDFGTPTNKVAVWNRESGVLEYVGGAPLNTQSNVLAHQQLQEILVEAL</sequence>
<evidence type="ECO:0000256" key="6">
    <source>
        <dbReference type="ARBA" id="ARBA00022694"/>
    </source>
</evidence>
<dbReference type="HAMAP" id="MF_01057">
    <property type="entry name" value="tRNA_methyltr_TrmB"/>
    <property type="match status" value="1"/>
</dbReference>
<organism evidence="8 9">
    <name type="scientific">Helicobacter baculiformis</name>
    <dbReference type="NCBI Taxonomy" id="427351"/>
    <lineage>
        <taxon>Bacteria</taxon>
        <taxon>Pseudomonadati</taxon>
        <taxon>Campylobacterota</taxon>
        <taxon>Epsilonproteobacteria</taxon>
        <taxon>Campylobacterales</taxon>
        <taxon>Helicobacteraceae</taxon>
        <taxon>Helicobacter</taxon>
    </lineage>
</organism>
<evidence type="ECO:0000256" key="5">
    <source>
        <dbReference type="ARBA" id="ARBA00022691"/>
    </source>
</evidence>
<evidence type="ECO:0000313" key="9">
    <source>
        <dbReference type="Proteomes" id="UP001595783"/>
    </source>
</evidence>
<dbReference type="RefSeq" id="WP_104751916.1">
    <property type="nucleotide sequence ID" value="NZ_FZMF01000012.1"/>
</dbReference>
<dbReference type="InterPro" id="IPR029063">
    <property type="entry name" value="SAM-dependent_MTases_sf"/>
</dbReference>